<comment type="caution">
    <text evidence="2">The sequence shown here is derived from an EMBL/GenBank/DDBJ whole genome shotgun (WGS) entry which is preliminary data.</text>
</comment>
<organism evidence="2 3">
    <name type="scientific">Rhizopus oryzae</name>
    <name type="common">Mucormycosis agent</name>
    <name type="synonym">Rhizopus arrhizus var. delemar</name>
    <dbReference type="NCBI Taxonomy" id="64495"/>
    <lineage>
        <taxon>Eukaryota</taxon>
        <taxon>Fungi</taxon>
        <taxon>Fungi incertae sedis</taxon>
        <taxon>Mucoromycota</taxon>
        <taxon>Mucoromycotina</taxon>
        <taxon>Mucoromycetes</taxon>
        <taxon>Mucorales</taxon>
        <taxon>Mucorineae</taxon>
        <taxon>Rhizopodaceae</taxon>
        <taxon>Rhizopus</taxon>
    </lineage>
</organism>
<protein>
    <submittedName>
        <fullName evidence="2">Uncharacterized protein</fullName>
    </submittedName>
</protein>
<evidence type="ECO:0000313" key="2">
    <source>
        <dbReference type="EMBL" id="KAG1274076.1"/>
    </source>
</evidence>
<evidence type="ECO:0000256" key="1">
    <source>
        <dbReference type="SAM" id="MobiDB-lite"/>
    </source>
</evidence>
<feature type="region of interest" description="Disordered" evidence="1">
    <location>
        <begin position="1"/>
        <end position="48"/>
    </location>
</feature>
<accession>A0A9P7BJ20</accession>
<keyword evidence="3" id="KW-1185">Reference proteome</keyword>
<gene>
    <name evidence="2" type="ORF">G6F64_015213</name>
</gene>
<dbReference type="Proteomes" id="UP000716291">
    <property type="component" value="Unassembled WGS sequence"/>
</dbReference>
<proteinExistence type="predicted"/>
<evidence type="ECO:0000313" key="3">
    <source>
        <dbReference type="Proteomes" id="UP000716291"/>
    </source>
</evidence>
<name>A0A9P7BJ20_RHIOR</name>
<dbReference type="AlphaFoldDB" id="A0A9P7BJ20"/>
<reference evidence="2" key="1">
    <citation type="journal article" date="2020" name="Microb. Genom.">
        <title>Genetic diversity of clinical and environmental Mucorales isolates obtained from an investigation of mucormycosis cases among solid organ transplant recipients.</title>
        <authorList>
            <person name="Nguyen M.H."/>
            <person name="Kaul D."/>
            <person name="Muto C."/>
            <person name="Cheng S.J."/>
            <person name="Richter R.A."/>
            <person name="Bruno V.M."/>
            <person name="Liu G."/>
            <person name="Beyhan S."/>
            <person name="Sundermann A.J."/>
            <person name="Mounaud S."/>
            <person name="Pasculle A.W."/>
            <person name="Nierman W.C."/>
            <person name="Driscoll E."/>
            <person name="Cumbie R."/>
            <person name="Clancy C.J."/>
            <person name="Dupont C.L."/>
        </authorList>
    </citation>
    <scope>NUCLEOTIDE SEQUENCE</scope>
    <source>
        <strain evidence="2">GL11</strain>
    </source>
</reference>
<dbReference type="EMBL" id="JAANQT010011847">
    <property type="protein sequence ID" value="KAG1274076.1"/>
    <property type="molecule type" value="Genomic_DNA"/>
</dbReference>
<feature type="compositionally biased region" description="Basic and acidic residues" evidence="1">
    <location>
        <begin position="35"/>
        <end position="47"/>
    </location>
</feature>
<sequence length="67" mass="7141">MPAASAAGEAIRRSPAPDAQANTAPINDAPVMNPRLRDRFSNPDKAPRWSAPAHCMTALLFAAWNNA</sequence>